<evidence type="ECO:0000259" key="9">
    <source>
        <dbReference type="PROSITE" id="PS51819"/>
    </source>
</evidence>
<evidence type="ECO:0000256" key="7">
    <source>
        <dbReference type="ARBA" id="ARBA00023004"/>
    </source>
</evidence>
<feature type="domain" description="VOC" evidence="9">
    <location>
        <begin position="6"/>
        <end position="122"/>
    </location>
</feature>
<comment type="caution">
    <text evidence="10">The sequence shown here is derived from an EMBL/GenBank/DDBJ whole genome shotgun (WGS) entry which is preliminary data.</text>
</comment>
<evidence type="ECO:0000256" key="1">
    <source>
        <dbReference type="ARBA" id="ARBA00001954"/>
    </source>
</evidence>
<dbReference type="PANTHER" id="PTHR43048">
    <property type="entry name" value="METHYLMALONYL-COA EPIMERASE"/>
    <property type="match status" value="1"/>
</dbReference>
<dbReference type="Proteomes" id="UP000246145">
    <property type="component" value="Unassembled WGS sequence"/>
</dbReference>
<dbReference type="InterPro" id="IPR004360">
    <property type="entry name" value="Glyas_Fos-R_dOase_dom"/>
</dbReference>
<evidence type="ECO:0000256" key="3">
    <source>
        <dbReference type="ARBA" id="ARBA00022723"/>
    </source>
</evidence>
<proteinExistence type="inferred from homology"/>
<dbReference type="PANTHER" id="PTHR43048:SF3">
    <property type="entry name" value="METHYLMALONYL-COA EPIMERASE, MITOCHONDRIAL"/>
    <property type="match status" value="1"/>
</dbReference>
<dbReference type="RefSeq" id="WP_116518656.1">
    <property type="nucleotide sequence ID" value="NZ_JACCEX010000003.1"/>
</dbReference>
<keyword evidence="4 8" id="KW-0058">Aromatic hydrocarbons catabolism</keyword>
<comment type="similarity">
    <text evidence="2 8">Belongs to the extradiol ring-cleavage dioxygenase family.</text>
</comment>
<dbReference type="InterPro" id="IPR029068">
    <property type="entry name" value="Glyas_Bleomycin-R_OHBP_Dase"/>
</dbReference>
<evidence type="ECO:0000256" key="4">
    <source>
        <dbReference type="ARBA" id="ARBA00022797"/>
    </source>
</evidence>
<feature type="domain" description="VOC" evidence="9">
    <location>
        <begin position="139"/>
        <end position="254"/>
    </location>
</feature>
<keyword evidence="7 8" id="KW-0408">Iron</keyword>
<keyword evidence="11" id="KW-1185">Reference proteome</keyword>
<name>A0A2U1CKV3_9BURK</name>
<evidence type="ECO:0000256" key="5">
    <source>
        <dbReference type="ARBA" id="ARBA00022964"/>
    </source>
</evidence>
<evidence type="ECO:0000256" key="6">
    <source>
        <dbReference type="ARBA" id="ARBA00023002"/>
    </source>
</evidence>
<dbReference type="SUPFAM" id="SSF54593">
    <property type="entry name" value="Glyoxalase/Bleomycin resistance protein/Dihydroxybiphenyl dioxygenase"/>
    <property type="match status" value="2"/>
</dbReference>
<dbReference type="Pfam" id="PF00903">
    <property type="entry name" value="Glyoxalase"/>
    <property type="match status" value="1"/>
</dbReference>
<dbReference type="GO" id="GO:0051213">
    <property type="term" value="F:dioxygenase activity"/>
    <property type="evidence" value="ECO:0007669"/>
    <property type="project" value="UniProtKB-KW"/>
</dbReference>
<dbReference type="OrthoDB" id="9803142at2"/>
<evidence type="ECO:0000313" key="10">
    <source>
        <dbReference type="EMBL" id="PVY61625.1"/>
    </source>
</evidence>
<sequence>MIRYQKFGRVELGVTDVVRARRFYEDIVGLQYVGTGAAGEVLLRCDNEHHSLVLHAADVAGLRVAGFMLEGEDQFAVLLERLRSVGLGPREMSTAHCERRYQQRAIRVFEPLVGAVIEFYTPAADASRPFLPTVAHIQRLGHVVFNTPHAAKAVAFWRDILNFRVSDAVGEMITFMRCWPNPWHHGIGIAQSENCSLHHVNYMVSEIDDIGRALARLRTAGSDVVFGPGRHPASDSIFLYFLDPDGLTMEYSFGMEGFSEDFAREPRRLPLAPEWLDYWGSVRDPRCFTGAGANTIPESLEETV</sequence>
<evidence type="ECO:0000256" key="2">
    <source>
        <dbReference type="ARBA" id="ARBA00008784"/>
    </source>
</evidence>
<dbReference type="EMBL" id="QEKO01000003">
    <property type="protein sequence ID" value="PVY61625.1"/>
    <property type="molecule type" value="Genomic_DNA"/>
</dbReference>
<evidence type="ECO:0000313" key="11">
    <source>
        <dbReference type="Proteomes" id="UP000246145"/>
    </source>
</evidence>
<comment type="cofactor">
    <cofactor evidence="1 8">
        <name>Fe(2+)</name>
        <dbReference type="ChEBI" id="CHEBI:29033"/>
    </cofactor>
</comment>
<dbReference type="PROSITE" id="PS00082">
    <property type="entry name" value="EXTRADIOL_DIOXYGENAS"/>
    <property type="match status" value="1"/>
</dbReference>
<dbReference type="PROSITE" id="PS51819">
    <property type="entry name" value="VOC"/>
    <property type="match status" value="2"/>
</dbReference>
<accession>A0A2U1CKV3</accession>
<dbReference type="InterPro" id="IPR000486">
    <property type="entry name" value="Xdiol_ring_cleave_dOase_1/2"/>
</dbReference>
<keyword evidence="6 8" id="KW-0560">Oxidoreductase</keyword>
<dbReference type="InterPro" id="IPR051785">
    <property type="entry name" value="MMCE/EMCE_epimerase"/>
</dbReference>
<dbReference type="AlphaFoldDB" id="A0A2U1CKV3"/>
<dbReference type="InterPro" id="IPR037523">
    <property type="entry name" value="VOC_core"/>
</dbReference>
<reference evidence="10 11" key="1">
    <citation type="submission" date="2018-04" db="EMBL/GenBank/DDBJ databases">
        <title>Genomic Encyclopedia of Type Strains, Phase IV (KMG-IV): sequencing the most valuable type-strain genomes for metagenomic binning, comparative biology and taxonomic classification.</title>
        <authorList>
            <person name="Goeker M."/>
        </authorList>
    </citation>
    <scope>NUCLEOTIDE SEQUENCE [LARGE SCALE GENOMIC DNA]</scope>
    <source>
        <strain evidence="10 11">DSM 10065</strain>
    </source>
</reference>
<dbReference type="GO" id="GO:0004493">
    <property type="term" value="F:methylmalonyl-CoA epimerase activity"/>
    <property type="evidence" value="ECO:0007669"/>
    <property type="project" value="TreeGrafter"/>
</dbReference>
<keyword evidence="3" id="KW-0479">Metal-binding</keyword>
<dbReference type="GO" id="GO:0008198">
    <property type="term" value="F:ferrous iron binding"/>
    <property type="evidence" value="ECO:0007669"/>
    <property type="project" value="InterPro"/>
</dbReference>
<evidence type="ECO:0000256" key="8">
    <source>
        <dbReference type="RuleBase" id="RU000683"/>
    </source>
</evidence>
<dbReference type="GO" id="GO:0046491">
    <property type="term" value="P:L-methylmalonyl-CoA metabolic process"/>
    <property type="evidence" value="ECO:0007669"/>
    <property type="project" value="TreeGrafter"/>
</dbReference>
<protein>
    <submittedName>
        <fullName evidence="10">2,3-dihydroxy-p-cumate/2,3-dihydroxybenzoate 3,4-dioxygenase</fullName>
    </submittedName>
</protein>
<dbReference type="Gene3D" id="3.10.180.10">
    <property type="entry name" value="2,3-Dihydroxybiphenyl 1,2-Dioxygenase, domain 1"/>
    <property type="match status" value="2"/>
</dbReference>
<gene>
    <name evidence="10" type="ORF">C7440_2354</name>
</gene>
<keyword evidence="5 8" id="KW-0223">Dioxygenase</keyword>
<organism evidence="10 11">
    <name type="scientific">Pusillimonas noertemannii</name>
    <dbReference type="NCBI Taxonomy" id="305977"/>
    <lineage>
        <taxon>Bacteria</taxon>
        <taxon>Pseudomonadati</taxon>
        <taxon>Pseudomonadota</taxon>
        <taxon>Betaproteobacteria</taxon>
        <taxon>Burkholderiales</taxon>
        <taxon>Alcaligenaceae</taxon>
        <taxon>Pusillimonas</taxon>
    </lineage>
</organism>